<dbReference type="InterPro" id="IPR036397">
    <property type="entry name" value="RNaseH_sf"/>
</dbReference>
<evidence type="ECO:0000313" key="2">
    <source>
        <dbReference type="Proteomes" id="UP000475117"/>
    </source>
</evidence>
<dbReference type="InterPro" id="IPR002562">
    <property type="entry name" value="3'-5'_exonuclease_dom"/>
</dbReference>
<dbReference type="KEGG" id="soa:G3M56_011560"/>
<dbReference type="InterPro" id="IPR012337">
    <property type="entry name" value="RNaseH-like_sf"/>
</dbReference>
<dbReference type="InterPro" id="IPR002121">
    <property type="entry name" value="HRDC_dom"/>
</dbReference>
<protein>
    <submittedName>
        <fullName evidence="1">HRDC domain-containing protein</fullName>
    </submittedName>
</protein>
<dbReference type="CDD" id="cd06142">
    <property type="entry name" value="RNaseD_exo"/>
    <property type="match status" value="1"/>
</dbReference>
<dbReference type="GO" id="GO:0008408">
    <property type="term" value="F:3'-5' exonuclease activity"/>
    <property type="evidence" value="ECO:0007669"/>
    <property type="project" value="InterPro"/>
</dbReference>
<reference evidence="1 2" key="1">
    <citation type="submission" date="2020-12" db="EMBL/GenBank/DDBJ databases">
        <title>Sulforoseuscoccus oceanibium gen. nov., sp. nov., a representative of the phylum Verrucomicrobia with special cytoplasmic membrane, and proposal of Sulforoseuscoccusaceae fam. nov.</title>
        <authorList>
            <person name="Xi F."/>
        </authorList>
    </citation>
    <scope>NUCLEOTIDE SEQUENCE [LARGE SCALE GENOMIC DNA]</scope>
    <source>
        <strain evidence="1 2">T37</strain>
    </source>
</reference>
<dbReference type="AlphaFoldDB" id="A0A6B3L588"/>
<dbReference type="PANTHER" id="PTHR47649:SF1">
    <property type="entry name" value="RIBONUCLEASE D"/>
    <property type="match status" value="1"/>
</dbReference>
<dbReference type="RefSeq" id="WP_164363671.1">
    <property type="nucleotide sequence ID" value="NZ_CP066776.1"/>
</dbReference>
<dbReference type="InterPro" id="IPR044876">
    <property type="entry name" value="HRDC_dom_sf"/>
</dbReference>
<dbReference type="Pfam" id="PF00570">
    <property type="entry name" value="HRDC"/>
    <property type="match status" value="1"/>
</dbReference>
<dbReference type="PANTHER" id="PTHR47649">
    <property type="entry name" value="RIBONUCLEASE D"/>
    <property type="match status" value="1"/>
</dbReference>
<dbReference type="InterPro" id="IPR051086">
    <property type="entry name" value="RNase_D-like"/>
</dbReference>
<dbReference type="GO" id="GO:0003676">
    <property type="term" value="F:nucleic acid binding"/>
    <property type="evidence" value="ECO:0007669"/>
    <property type="project" value="InterPro"/>
</dbReference>
<accession>A0A6B3L588</accession>
<dbReference type="Gene3D" id="1.10.150.80">
    <property type="entry name" value="HRDC domain"/>
    <property type="match status" value="1"/>
</dbReference>
<evidence type="ECO:0000313" key="1">
    <source>
        <dbReference type="EMBL" id="QQL44511.1"/>
    </source>
</evidence>
<dbReference type="SUPFAM" id="SSF53098">
    <property type="entry name" value="Ribonuclease H-like"/>
    <property type="match status" value="1"/>
</dbReference>
<dbReference type="Pfam" id="PF01612">
    <property type="entry name" value="DNA_pol_A_exo1"/>
    <property type="match status" value="1"/>
</dbReference>
<sequence>MTDQQVPGSPVGGDRPPLEAEYLWIDSAEALESFAASLPAPGGLIGMDLEADNMHCYQEKLCLLQVDGGEGAVGLIDPLVIDDLSPLTKRLFDPAGEIWMHGADFDISLMSAAFGEVPPMIWDTQIAAQLCGFRRFGLAAVTEEILGFTMSKGSQKEDWSKRPLTQKMLDYAALDARLMFPLSEFFKKRLVELGRWDWFEESCVAARENVLNRAPRDPDTVWRVNGWGKVPKGRAQAYLRELWHWRDREAERRDRPHFKVVNNRDLVQLATKLGSSSKPSRKDLRWRLSKKALAEFGDVVEKVEAMAASDYPQRPAVQRLAKDDAFDDRVNALIAKRNAVAAEHDLEPSLIAPRKTIELLALHSDPIAAFDPANESPGRPRPMMLNWQRQLLGLI</sequence>
<dbReference type="InterPro" id="IPR010997">
    <property type="entry name" value="HRDC-like_sf"/>
</dbReference>
<keyword evidence="2" id="KW-1185">Reference proteome</keyword>
<dbReference type="EMBL" id="CP066776">
    <property type="protein sequence ID" value="QQL44511.1"/>
    <property type="molecule type" value="Genomic_DNA"/>
</dbReference>
<dbReference type="GO" id="GO:0006139">
    <property type="term" value="P:nucleobase-containing compound metabolic process"/>
    <property type="evidence" value="ECO:0007669"/>
    <property type="project" value="InterPro"/>
</dbReference>
<dbReference type="GO" id="GO:0000166">
    <property type="term" value="F:nucleotide binding"/>
    <property type="evidence" value="ECO:0007669"/>
    <property type="project" value="InterPro"/>
</dbReference>
<dbReference type="SMART" id="SM00474">
    <property type="entry name" value="35EXOc"/>
    <property type="match status" value="1"/>
</dbReference>
<name>A0A6B3L588_9BACT</name>
<gene>
    <name evidence="1" type="ORF">G3M56_011560</name>
</gene>
<proteinExistence type="predicted"/>
<dbReference type="Proteomes" id="UP000475117">
    <property type="component" value="Chromosome"/>
</dbReference>
<dbReference type="Gene3D" id="3.30.420.10">
    <property type="entry name" value="Ribonuclease H-like superfamily/Ribonuclease H"/>
    <property type="match status" value="1"/>
</dbReference>
<dbReference type="SUPFAM" id="SSF47819">
    <property type="entry name" value="HRDC-like"/>
    <property type="match status" value="1"/>
</dbReference>
<dbReference type="PROSITE" id="PS50967">
    <property type="entry name" value="HRDC"/>
    <property type="match status" value="1"/>
</dbReference>
<organism evidence="1 2">
    <name type="scientific">Sulfuriroseicoccus oceanibius</name>
    <dbReference type="NCBI Taxonomy" id="2707525"/>
    <lineage>
        <taxon>Bacteria</taxon>
        <taxon>Pseudomonadati</taxon>
        <taxon>Verrucomicrobiota</taxon>
        <taxon>Verrucomicrobiia</taxon>
        <taxon>Verrucomicrobiales</taxon>
        <taxon>Verrucomicrobiaceae</taxon>
        <taxon>Sulfuriroseicoccus</taxon>
    </lineage>
</organism>